<keyword evidence="3" id="KW-0227">DNA damage</keyword>
<keyword evidence="6" id="KW-0067">ATP-binding</keyword>
<evidence type="ECO:0000256" key="7">
    <source>
        <dbReference type="ARBA" id="ARBA00023054"/>
    </source>
</evidence>
<evidence type="ECO:0000313" key="12">
    <source>
        <dbReference type="EMBL" id="ADY73320.1"/>
    </source>
</evidence>
<feature type="binding site" evidence="9">
    <location>
        <position position="449"/>
    </location>
    <ligand>
        <name>Zn(2+)</name>
        <dbReference type="ChEBI" id="CHEBI:29105"/>
    </ligand>
</feature>
<dbReference type="PROSITE" id="PS51131">
    <property type="entry name" value="ZN_HOOK"/>
    <property type="match status" value="1"/>
</dbReference>
<dbReference type="InParanoid" id="F0S398"/>
<keyword evidence="8" id="KW-0234">DNA repair</keyword>
<evidence type="ECO:0000256" key="3">
    <source>
        <dbReference type="ARBA" id="ARBA00022763"/>
    </source>
</evidence>
<dbReference type="GO" id="GO:0016887">
    <property type="term" value="F:ATP hydrolysis activity"/>
    <property type="evidence" value="ECO:0007669"/>
    <property type="project" value="InterPro"/>
</dbReference>
<dbReference type="GO" id="GO:0006302">
    <property type="term" value="P:double-strand break repair"/>
    <property type="evidence" value="ECO:0007669"/>
    <property type="project" value="InterPro"/>
</dbReference>
<dbReference type="Proteomes" id="UP000007102">
    <property type="component" value="Chromosome"/>
</dbReference>
<accession>F0S398</accession>
<sequence length="905" mass="106642">MIRLRSLKLEGFLSHRLTELEFDDESYVILGENASGKTSILRGIFFALFGKDFSSDKLERIVNKQTNKLSVFLSFLHRGNLYTVKRKFSLVRKKSEAELEKNGKPIAIGVKNVNHVIEKELGLDPNIFRNTVYIPQGEILTLFEIARKEKRQVLNRLLGLEEINRKHEKVKVFINRIKVLRDALLEKKKSFEELEVEIRKLQKEVEKTKKSIAKLRAELAQEKALLDNQEKLCKNYREKRNEYNKLRESLRNLKNLLEGTTEEVKRLNQKIVEIEKQQALIPQIEKELKILDPLKMIRAILDEISQLRLEEKEIESKLKELENIEKELLELSKKVPKLKETFRETELLLEHKKKELRETEKVFKELKTLEKSFREITIRLSDKQKDLKSLDERIRELPRIEKAKELSKKKKDTLKELENTDKEIATIEAKLEEVEKRIKILESSESLSCPVCGSPMDKVEKEKFLLDSKKEIDNSIKVLKQLKKKKEKLKELMDSLEKKVEKFLQLEERKNQLIRDRERFLEEVKELKNKLNKLSFNYDRLRKTEELFTSLKEQVAALEEKKKNLEREAKELETKKANLSKNYDTKLKEELQNRLKSLKTKEFFFLNKIKKIKEEHNLCVSSAKEVDIKLKELETTKEKLNKIQGEARNLNFYYGEKKKKEDLIKSLEKEVLSVQEEIEKLNYSEEEYLTLEETYEKQKERVESLEKELSRELGKLETLEKQLKVNIKKLKQKESDIKLLERVENVVRVVNAVAEGVHPEKGFLQKVRKSLLPQIALYCKDFFEEFDFEFGDIDISEDLTVTFGIPGRGTMQVEEFSGGQQIAFALSLRFAMARYFSQNFELLILDEPTIHLDQQRRQSLTDLLIKLKNKIPQMIIVTHDPELEVVGDRVIRVKNIDGNSEVSVM</sequence>
<dbReference type="HOGENOM" id="CLU_004785_0_2_0"/>
<dbReference type="InterPro" id="IPR003959">
    <property type="entry name" value="ATPase_AAA_core"/>
</dbReference>
<evidence type="ECO:0000256" key="4">
    <source>
        <dbReference type="ARBA" id="ARBA00022801"/>
    </source>
</evidence>
<protein>
    <submittedName>
        <fullName evidence="12">SMC domain protein</fullName>
    </submittedName>
</protein>
<evidence type="ECO:0000256" key="2">
    <source>
        <dbReference type="ARBA" id="ARBA00022741"/>
    </source>
</evidence>
<dbReference type="Pfam" id="PF13476">
    <property type="entry name" value="AAA_23"/>
    <property type="match status" value="1"/>
</dbReference>
<evidence type="ECO:0000256" key="8">
    <source>
        <dbReference type="ARBA" id="ARBA00023204"/>
    </source>
</evidence>
<dbReference type="SUPFAM" id="SSF52540">
    <property type="entry name" value="P-loop containing nucleoside triphosphate hydrolases"/>
    <property type="match status" value="1"/>
</dbReference>
<dbReference type="InterPro" id="IPR027417">
    <property type="entry name" value="P-loop_NTPase"/>
</dbReference>
<organism evidence="12 13">
    <name type="scientific">Desulfurobacterium thermolithotrophum (strain DSM 11699 / BSA)</name>
    <dbReference type="NCBI Taxonomy" id="868864"/>
    <lineage>
        <taxon>Bacteria</taxon>
        <taxon>Pseudomonadati</taxon>
        <taxon>Aquificota</taxon>
        <taxon>Aquificia</taxon>
        <taxon>Desulfurobacteriales</taxon>
        <taxon>Desulfurobacteriaceae</taxon>
        <taxon>Desulfurobacterium</taxon>
    </lineage>
</organism>
<keyword evidence="5 9" id="KW-0862">Zinc</keyword>
<keyword evidence="13" id="KW-1185">Reference proteome</keyword>
<feature type="binding site" evidence="9">
    <location>
        <position position="452"/>
    </location>
    <ligand>
        <name>Zn(2+)</name>
        <dbReference type="ChEBI" id="CHEBI:29105"/>
    </ligand>
</feature>
<dbReference type="eggNOG" id="COG0419">
    <property type="taxonomic scope" value="Bacteria"/>
</dbReference>
<dbReference type="Gene3D" id="3.40.50.300">
    <property type="entry name" value="P-loop containing nucleotide triphosphate hydrolases"/>
    <property type="match status" value="2"/>
</dbReference>
<dbReference type="KEGG" id="dte:Dester_0671"/>
<name>F0S398_DESTD</name>
<dbReference type="EMBL" id="CP002543">
    <property type="protein sequence ID" value="ADY73320.1"/>
    <property type="molecule type" value="Genomic_DNA"/>
</dbReference>
<dbReference type="GO" id="GO:0005524">
    <property type="term" value="F:ATP binding"/>
    <property type="evidence" value="ECO:0007669"/>
    <property type="project" value="UniProtKB-KW"/>
</dbReference>
<proteinExistence type="inferred from homology"/>
<dbReference type="InterPro" id="IPR022982">
    <property type="entry name" value="Rad50_ATPase_archaeal"/>
</dbReference>
<reference evidence="12 13" key="1">
    <citation type="journal article" date="2011" name="Stand. Genomic Sci.">
        <title>Complete genome sequence of the thermophilic sulfur-reducer Desulfurobacterium thermolithotrophum type strain (BSA(T)) from a deep-sea hydrothermal vent.</title>
        <authorList>
            <person name="Goker M."/>
            <person name="Daligault H."/>
            <person name="Mwirichia R."/>
            <person name="Lapidus A."/>
            <person name="Lucas S."/>
            <person name="Deshpande S."/>
            <person name="Pagani I."/>
            <person name="Tapia R."/>
            <person name="Cheng J.F."/>
            <person name="Goodwin L."/>
            <person name="Pitluck S."/>
            <person name="Liolios K."/>
            <person name="Ivanova N."/>
            <person name="Mavromatis K."/>
            <person name="Mikhailova N."/>
            <person name="Pati A."/>
            <person name="Chen A."/>
            <person name="Palaniappan K."/>
            <person name="Han C."/>
            <person name="Land M."/>
            <person name="Hauser L."/>
            <person name="Pan C."/>
            <person name="Brambilla E.M."/>
            <person name="Rohde M."/>
            <person name="Spring S."/>
            <person name="Sikorski J."/>
            <person name="Wirth R."/>
            <person name="Detter J.C."/>
            <person name="Woyke T."/>
            <person name="Bristow J."/>
            <person name="Eisen J.A."/>
            <person name="Markowitz V."/>
            <person name="Hugenholtz P."/>
            <person name="Kyrpides N.C."/>
            <person name="Klenk H.P."/>
        </authorList>
    </citation>
    <scope>NUCLEOTIDE SEQUENCE [LARGE SCALE GENOMIC DNA]</scope>
    <source>
        <strain evidence="13">DSM 11699 / BSA</strain>
    </source>
</reference>
<keyword evidence="2" id="KW-0547">Nucleotide-binding</keyword>
<feature type="coiled-coil region" evidence="10">
    <location>
        <begin position="623"/>
        <end position="736"/>
    </location>
</feature>
<dbReference type="RefSeq" id="WP_013638277.1">
    <property type="nucleotide sequence ID" value="NC_015185.1"/>
</dbReference>
<evidence type="ECO:0000256" key="9">
    <source>
        <dbReference type="PROSITE-ProRule" id="PRU00471"/>
    </source>
</evidence>
<dbReference type="STRING" id="868864.Dester_0671"/>
<evidence type="ECO:0000256" key="6">
    <source>
        <dbReference type="ARBA" id="ARBA00022840"/>
    </source>
</evidence>
<evidence type="ECO:0000256" key="10">
    <source>
        <dbReference type="SAM" id="Coils"/>
    </source>
</evidence>
<feature type="coiled-coil region" evidence="10">
    <location>
        <begin position="177"/>
        <end position="369"/>
    </location>
</feature>
<evidence type="ECO:0000313" key="13">
    <source>
        <dbReference type="Proteomes" id="UP000007102"/>
    </source>
</evidence>
<dbReference type="PANTHER" id="PTHR32114">
    <property type="entry name" value="ABC TRANSPORTER ABCH.3"/>
    <property type="match status" value="1"/>
</dbReference>
<dbReference type="PANTHER" id="PTHR32114:SF2">
    <property type="entry name" value="ABC TRANSPORTER ABCH.3"/>
    <property type="match status" value="1"/>
</dbReference>
<evidence type="ECO:0000256" key="1">
    <source>
        <dbReference type="ARBA" id="ARBA00022723"/>
    </source>
</evidence>
<dbReference type="Pfam" id="PF13304">
    <property type="entry name" value="AAA_21"/>
    <property type="match status" value="1"/>
</dbReference>
<dbReference type="SUPFAM" id="SSF75712">
    <property type="entry name" value="Rad50 coiled-coil Zn hook"/>
    <property type="match status" value="1"/>
</dbReference>
<feature type="domain" description="Zinc-hook" evidence="11">
    <location>
        <begin position="403"/>
        <end position="501"/>
    </location>
</feature>
<keyword evidence="4" id="KW-0378">Hydrolase</keyword>
<keyword evidence="7 10" id="KW-0175">Coiled coil</keyword>
<dbReference type="GO" id="GO:0046872">
    <property type="term" value="F:metal ion binding"/>
    <property type="evidence" value="ECO:0007669"/>
    <property type="project" value="UniProtKB-UniRule"/>
</dbReference>
<dbReference type="HAMAP" id="MF_00449">
    <property type="entry name" value="RAD50"/>
    <property type="match status" value="1"/>
</dbReference>
<dbReference type="Pfam" id="PF04423">
    <property type="entry name" value="Rad50_zn_hook"/>
    <property type="match status" value="1"/>
</dbReference>
<keyword evidence="1 9" id="KW-0479">Metal-binding</keyword>
<dbReference type="InterPro" id="IPR013134">
    <property type="entry name" value="Zn_hook_RAD50"/>
</dbReference>
<dbReference type="InterPro" id="IPR038729">
    <property type="entry name" value="Rad50/SbcC_AAA"/>
</dbReference>
<dbReference type="AlphaFoldDB" id="F0S398"/>
<reference evidence="13" key="2">
    <citation type="submission" date="2011-02" db="EMBL/GenBank/DDBJ databases">
        <title>The complete genome of Desulfurobacterium thermolithotrophum DSM 11699.</title>
        <authorList>
            <consortium name="US DOE Joint Genome Institute (JGI-PGF)"/>
            <person name="Lucas S."/>
            <person name="Copeland A."/>
            <person name="Lapidus A."/>
            <person name="Bruce D."/>
            <person name="Goodwin L."/>
            <person name="Pitluck S."/>
            <person name="Kyrpides N."/>
            <person name="Mavromatis K."/>
            <person name="Pagani I."/>
            <person name="Ivanova N."/>
            <person name="Mikhailova N."/>
            <person name="Daligault H."/>
            <person name="Detter J.C."/>
            <person name="Tapia R."/>
            <person name="Han C."/>
            <person name="Land M."/>
            <person name="Hauser L."/>
            <person name="Markowitz V."/>
            <person name="Cheng J.-F."/>
            <person name="Hugenholtz P."/>
            <person name="Woyke T."/>
            <person name="Wu D."/>
            <person name="Spring S."/>
            <person name="Brambilla E."/>
            <person name="Klenk H.-P."/>
            <person name="Eisen J.A."/>
        </authorList>
    </citation>
    <scope>NUCLEOTIDE SEQUENCE [LARGE SCALE GENOMIC DNA]</scope>
    <source>
        <strain evidence="13">DSM 11699 / BSA</strain>
    </source>
</reference>
<gene>
    <name evidence="12" type="ordered locus">Dester_0671</name>
</gene>
<evidence type="ECO:0000256" key="5">
    <source>
        <dbReference type="ARBA" id="ARBA00022833"/>
    </source>
</evidence>
<feature type="coiled-coil region" evidence="10">
    <location>
        <begin position="400"/>
        <end position="589"/>
    </location>
</feature>
<dbReference type="Gene3D" id="1.10.287.510">
    <property type="entry name" value="Helix hairpin bin"/>
    <property type="match status" value="1"/>
</dbReference>
<evidence type="ECO:0000259" key="11">
    <source>
        <dbReference type="PROSITE" id="PS51131"/>
    </source>
</evidence>
<dbReference type="OrthoDB" id="9795626at2"/>